<dbReference type="InterPro" id="IPR003740">
    <property type="entry name" value="YitT"/>
</dbReference>
<feature type="transmembrane region" description="Helical" evidence="6">
    <location>
        <begin position="115"/>
        <end position="137"/>
    </location>
</feature>
<dbReference type="PANTHER" id="PTHR33545">
    <property type="entry name" value="UPF0750 MEMBRANE PROTEIN YITT-RELATED"/>
    <property type="match status" value="1"/>
</dbReference>
<dbReference type="Pfam" id="PF02588">
    <property type="entry name" value="YitT_membrane"/>
    <property type="match status" value="1"/>
</dbReference>
<evidence type="ECO:0000256" key="6">
    <source>
        <dbReference type="SAM" id="Phobius"/>
    </source>
</evidence>
<comment type="subcellular location">
    <subcellularLocation>
        <location evidence="1">Cell membrane</location>
        <topology evidence="1">Multi-pass membrane protein</topology>
    </subcellularLocation>
</comment>
<dbReference type="AlphaFoldDB" id="A0A061C5Z2"/>
<feature type="transmembrane region" description="Helical" evidence="6">
    <location>
        <begin position="12"/>
        <end position="37"/>
    </location>
</feature>
<dbReference type="InterPro" id="IPR051461">
    <property type="entry name" value="UPF0750_membrane"/>
</dbReference>
<keyword evidence="3 6" id="KW-0812">Transmembrane</keyword>
<dbReference type="PANTHER" id="PTHR33545:SF5">
    <property type="entry name" value="UPF0750 MEMBRANE PROTEIN YITT"/>
    <property type="match status" value="1"/>
</dbReference>
<sequence>MKLFDLNRFSRNYGFLVKIGTAILYSVMVAVALNFFWHPGRIYSSGITGFAQIVNTVTSRYMPFTIPTEVMYFALNVPLFILAWFKIGREFTAYTIFAVAMSTIMMRFIQPTQVSLDPILCAIFGAAVNGIGTGMALKSGISTGGLDILGIVVRKKTGMNYGKFNILINLIIVLIAGFLFDWSRALYTALNIFINGRFIDSVYTQHNKLQVMIVTEHPNAIIEGIQEKMHRGITIFHDVEGAYGHTEKTVLLTIIDTYDLYDIRTTVEKCDPFVFMSVTEVQKVYGRFREQEVV</sequence>
<proteinExistence type="predicted"/>
<evidence type="ECO:0000313" key="8">
    <source>
        <dbReference type="EMBL" id="AZA16022.1"/>
    </source>
</evidence>
<feature type="transmembrane region" description="Helical" evidence="6">
    <location>
        <begin position="91"/>
        <end position="109"/>
    </location>
</feature>
<keyword evidence="5 6" id="KW-0472">Membrane</keyword>
<gene>
    <name evidence="8" type="ORF">DQL93_05305</name>
</gene>
<feature type="domain" description="DUF2179" evidence="7">
    <location>
        <begin position="231"/>
        <end position="286"/>
    </location>
</feature>
<evidence type="ECO:0000256" key="3">
    <source>
        <dbReference type="ARBA" id="ARBA00022692"/>
    </source>
</evidence>
<feature type="transmembrane region" description="Helical" evidence="6">
    <location>
        <begin position="164"/>
        <end position="182"/>
    </location>
</feature>
<evidence type="ECO:0000259" key="7">
    <source>
        <dbReference type="Pfam" id="PF10035"/>
    </source>
</evidence>
<reference evidence="8" key="1">
    <citation type="submission" date="2018-07" db="EMBL/GenBank/DDBJ databases">
        <authorList>
            <person name="Somerville V."/>
        </authorList>
    </citation>
    <scope>NUCLEOTIDE SEQUENCE</scope>
    <source>
        <strain evidence="8">NWC_2_2</strain>
    </source>
</reference>
<name>A0A061C5Z2_LACDL</name>
<organism evidence="8">
    <name type="scientific">Lactobacillus delbrueckii subsp. lactis</name>
    <dbReference type="NCBI Taxonomy" id="29397"/>
    <lineage>
        <taxon>Bacteria</taxon>
        <taxon>Bacillati</taxon>
        <taxon>Bacillota</taxon>
        <taxon>Bacilli</taxon>
        <taxon>Lactobacillales</taxon>
        <taxon>Lactobacillaceae</taxon>
        <taxon>Lactobacillus</taxon>
    </lineage>
</organism>
<accession>A0A061C5Z2</accession>
<dbReference type="Gene3D" id="3.30.70.120">
    <property type="match status" value="1"/>
</dbReference>
<evidence type="ECO:0000256" key="4">
    <source>
        <dbReference type="ARBA" id="ARBA00022989"/>
    </source>
</evidence>
<dbReference type="InterPro" id="IPR015867">
    <property type="entry name" value="N-reg_PII/ATP_PRibTrfase_C"/>
</dbReference>
<feature type="transmembrane region" description="Helical" evidence="6">
    <location>
        <begin position="64"/>
        <end position="84"/>
    </location>
</feature>
<keyword evidence="2" id="KW-1003">Cell membrane</keyword>
<evidence type="ECO:0000256" key="2">
    <source>
        <dbReference type="ARBA" id="ARBA00022475"/>
    </source>
</evidence>
<dbReference type="InterPro" id="IPR019264">
    <property type="entry name" value="DUF2179"/>
</dbReference>
<dbReference type="OrthoDB" id="2417289at2"/>
<evidence type="ECO:0000256" key="1">
    <source>
        <dbReference type="ARBA" id="ARBA00004651"/>
    </source>
</evidence>
<dbReference type="RefSeq" id="WP_035161280.1">
    <property type="nucleotide sequence ID" value="NZ_BJLO01000027.1"/>
</dbReference>
<dbReference type="Pfam" id="PF10035">
    <property type="entry name" value="DUF2179"/>
    <property type="match status" value="1"/>
</dbReference>
<dbReference type="GO" id="GO:0005886">
    <property type="term" value="C:plasma membrane"/>
    <property type="evidence" value="ECO:0007669"/>
    <property type="project" value="UniProtKB-SubCell"/>
</dbReference>
<evidence type="ECO:0000256" key="5">
    <source>
        <dbReference type="ARBA" id="ARBA00023136"/>
    </source>
</evidence>
<protein>
    <submittedName>
        <fullName evidence="8">YitT family protein</fullName>
    </submittedName>
</protein>
<dbReference type="CDD" id="cd16380">
    <property type="entry name" value="YitT_C"/>
    <property type="match status" value="1"/>
</dbReference>
<dbReference type="EMBL" id="CP031023">
    <property type="protein sequence ID" value="AZA16022.1"/>
    <property type="molecule type" value="Genomic_DNA"/>
</dbReference>
<dbReference type="PIRSF" id="PIRSF006483">
    <property type="entry name" value="Membrane_protein_YitT"/>
    <property type="match status" value="1"/>
</dbReference>
<keyword evidence="4 6" id="KW-1133">Transmembrane helix</keyword>